<sequence>MESFSAYLSDLLEPLAAWFRSLNIPEPITHWGHPAMMGIVIFVMGSYVAYSGWQGRLAADKEVAIKNRKSHRQLAPFMFTFLALGYTGGILSLVMQKQPILSSPHFWTGSFALLLLFSNSVISKLFVKQPGLRMIHAYLGTVAMGLLILHTALGIKLGLSI</sequence>
<name>A0A7C3KEG6_9CYAN</name>
<feature type="transmembrane region" description="Helical" evidence="1">
    <location>
        <begin position="138"/>
        <end position="159"/>
    </location>
</feature>
<keyword evidence="1" id="KW-1133">Transmembrane helix</keyword>
<feature type="transmembrane region" description="Helical" evidence="1">
    <location>
        <begin position="35"/>
        <end position="53"/>
    </location>
</feature>
<proteinExistence type="predicted"/>
<dbReference type="AlphaFoldDB" id="A0A7C3KEG6"/>
<protein>
    <submittedName>
        <fullName evidence="2">DUF4079 domain-containing protein</fullName>
    </submittedName>
</protein>
<evidence type="ECO:0000256" key="1">
    <source>
        <dbReference type="SAM" id="Phobius"/>
    </source>
</evidence>
<keyword evidence="1" id="KW-0812">Transmembrane</keyword>
<keyword evidence="1" id="KW-0472">Membrane</keyword>
<dbReference type="EMBL" id="DSRU01000223">
    <property type="protein sequence ID" value="HFM99069.1"/>
    <property type="molecule type" value="Genomic_DNA"/>
</dbReference>
<reference evidence="2" key="1">
    <citation type="journal article" date="2020" name="mSystems">
        <title>Genome- and Community-Level Interaction Insights into Carbon Utilization and Element Cycling Functions of Hydrothermarchaeota in Hydrothermal Sediment.</title>
        <authorList>
            <person name="Zhou Z."/>
            <person name="Liu Y."/>
            <person name="Xu W."/>
            <person name="Pan J."/>
            <person name="Luo Z.H."/>
            <person name="Li M."/>
        </authorList>
    </citation>
    <scope>NUCLEOTIDE SEQUENCE [LARGE SCALE GENOMIC DNA]</scope>
    <source>
        <strain evidence="2">SpSt-418</strain>
    </source>
</reference>
<dbReference type="PANTHER" id="PTHR36738:SF1">
    <property type="entry name" value="EXPRESSED PROTEIN"/>
    <property type="match status" value="1"/>
</dbReference>
<feature type="transmembrane region" description="Helical" evidence="1">
    <location>
        <begin position="74"/>
        <end position="94"/>
    </location>
</feature>
<gene>
    <name evidence="2" type="ORF">ENR64_15190</name>
</gene>
<dbReference type="Pfam" id="PF13301">
    <property type="entry name" value="DUF4079"/>
    <property type="match status" value="1"/>
</dbReference>
<organism evidence="2">
    <name type="scientific">Oscillatoriales cyanobacterium SpSt-418</name>
    <dbReference type="NCBI Taxonomy" id="2282169"/>
    <lineage>
        <taxon>Bacteria</taxon>
        <taxon>Bacillati</taxon>
        <taxon>Cyanobacteriota</taxon>
        <taxon>Cyanophyceae</taxon>
        <taxon>Oscillatoriophycideae</taxon>
        <taxon>Oscillatoriales</taxon>
    </lineage>
</organism>
<dbReference type="GO" id="GO:0016020">
    <property type="term" value="C:membrane"/>
    <property type="evidence" value="ECO:0007669"/>
    <property type="project" value="TreeGrafter"/>
</dbReference>
<dbReference type="PANTHER" id="PTHR36738">
    <property type="entry name" value="EXPRESSED PROTEIN"/>
    <property type="match status" value="1"/>
</dbReference>
<dbReference type="InterPro" id="IPR025067">
    <property type="entry name" value="DUF4079"/>
</dbReference>
<comment type="caution">
    <text evidence="2">The sequence shown here is derived from an EMBL/GenBank/DDBJ whole genome shotgun (WGS) entry which is preliminary data.</text>
</comment>
<accession>A0A7C3KEG6</accession>
<evidence type="ECO:0000313" key="2">
    <source>
        <dbReference type="EMBL" id="HFM99069.1"/>
    </source>
</evidence>
<feature type="transmembrane region" description="Helical" evidence="1">
    <location>
        <begin position="106"/>
        <end position="126"/>
    </location>
</feature>